<comment type="similarity">
    <text evidence="2">Belongs to the GSP M family.</text>
</comment>
<dbReference type="Proteomes" id="UP000648722">
    <property type="component" value="Unassembled WGS sequence"/>
</dbReference>
<organism evidence="10 11">
    <name type="scientific">Glycocaulis albus</name>
    <dbReference type="NCBI Taxonomy" id="1382801"/>
    <lineage>
        <taxon>Bacteria</taxon>
        <taxon>Pseudomonadati</taxon>
        <taxon>Pseudomonadota</taxon>
        <taxon>Alphaproteobacteria</taxon>
        <taxon>Maricaulales</taxon>
        <taxon>Maricaulaceae</taxon>
        <taxon>Glycocaulis</taxon>
    </lineage>
</organism>
<accession>A0ABQ1XV86</accession>
<keyword evidence="6" id="KW-0812">Transmembrane</keyword>
<evidence type="ECO:0000256" key="5">
    <source>
        <dbReference type="ARBA" id="ARBA00022519"/>
    </source>
</evidence>
<comment type="caution">
    <text evidence="10">The sequence shown here is derived from an EMBL/GenBank/DDBJ whole genome shotgun (WGS) entry which is preliminary data.</text>
</comment>
<keyword evidence="4" id="KW-1003">Cell membrane</keyword>
<keyword evidence="7" id="KW-0653">Protein transport</keyword>
<dbReference type="RefSeq" id="WP_188452492.1">
    <property type="nucleotide sequence ID" value="NZ_BMFS01000009.1"/>
</dbReference>
<dbReference type="InterPro" id="IPR023229">
    <property type="entry name" value="T2SS_M_periplasmic_sf"/>
</dbReference>
<keyword evidence="9" id="KW-0472">Membrane</keyword>
<evidence type="ECO:0008006" key="12">
    <source>
        <dbReference type="Google" id="ProtNLM"/>
    </source>
</evidence>
<evidence type="ECO:0000256" key="2">
    <source>
        <dbReference type="ARBA" id="ARBA00010637"/>
    </source>
</evidence>
<dbReference type="Gene3D" id="3.30.1360.100">
    <property type="entry name" value="General secretion pathway protein M, EpsM"/>
    <property type="match status" value="1"/>
</dbReference>
<keyword evidence="5" id="KW-0997">Cell inner membrane</keyword>
<keyword evidence="3" id="KW-0813">Transport</keyword>
<evidence type="ECO:0000256" key="6">
    <source>
        <dbReference type="ARBA" id="ARBA00022692"/>
    </source>
</evidence>
<dbReference type="Pfam" id="PF04612">
    <property type="entry name" value="T2SSM"/>
    <property type="match status" value="1"/>
</dbReference>
<evidence type="ECO:0000313" key="10">
    <source>
        <dbReference type="EMBL" id="GGH04028.1"/>
    </source>
</evidence>
<gene>
    <name evidence="10" type="ORF">GCM10007420_20540</name>
</gene>
<dbReference type="SUPFAM" id="SSF103054">
    <property type="entry name" value="General secretion pathway protein M, EpsM"/>
    <property type="match status" value="1"/>
</dbReference>
<evidence type="ECO:0000256" key="7">
    <source>
        <dbReference type="ARBA" id="ARBA00022927"/>
    </source>
</evidence>
<evidence type="ECO:0000256" key="3">
    <source>
        <dbReference type="ARBA" id="ARBA00022448"/>
    </source>
</evidence>
<reference evidence="11" key="1">
    <citation type="journal article" date="2019" name="Int. J. Syst. Evol. Microbiol.">
        <title>The Global Catalogue of Microorganisms (GCM) 10K type strain sequencing project: providing services to taxonomists for standard genome sequencing and annotation.</title>
        <authorList>
            <consortium name="The Broad Institute Genomics Platform"/>
            <consortium name="The Broad Institute Genome Sequencing Center for Infectious Disease"/>
            <person name="Wu L."/>
            <person name="Ma J."/>
        </authorList>
    </citation>
    <scope>NUCLEOTIDE SEQUENCE [LARGE SCALE GENOMIC DNA]</scope>
    <source>
        <strain evidence="11">CGMCC 1.12766</strain>
    </source>
</reference>
<dbReference type="EMBL" id="BMFS01000009">
    <property type="protein sequence ID" value="GGH04028.1"/>
    <property type="molecule type" value="Genomic_DNA"/>
</dbReference>
<protein>
    <recommendedName>
        <fullName evidence="12">Type II secretion system protein M</fullName>
    </recommendedName>
</protein>
<keyword evidence="11" id="KW-1185">Reference proteome</keyword>
<dbReference type="InterPro" id="IPR007690">
    <property type="entry name" value="T2SS_GspM"/>
</dbReference>
<evidence type="ECO:0000256" key="1">
    <source>
        <dbReference type="ARBA" id="ARBA00004377"/>
    </source>
</evidence>
<comment type="subcellular location">
    <subcellularLocation>
        <location evidence="1">Cell inner membrane</location>
        <topology evidence="1">Single-pass membrane protein</topology>
    </subcellularLocation>
</comment>
<name>A0ABQ1XV86_9PROT</name>
<keyword evidence="8" id="KW-1133">Transmembrane helix</keyword>
<evidence type="ECO:0000256" key="8">
    <source>
        <dbReference type="ARBA" id="ARBA00022989"/>
    </source>
</evidence>
<evidence type="ECO:0000313" key="11">
    <source>
        <dbReference type="Proteomes" id="UP000648722"/>
    </source>
</evidence>
<evidence type="ECO:0000256" key="9">
    <source>
        <dbReference type="ARBA" id="ARBA00023136"/>
    </source>
</evidence>
<proteinExistence type="inferred from homology"/>
<sequence length="164" mass="17580">MKDAILSRWQRFTVREQALLLVGALLALVCAVWLGLVQPALDWRERARLAYVGAAGDYRIIADGVARLSALNSAEAGVSDEREPVRSVVAGSASRAGIVLSRVLPDDAGRLNVWIDGVDAARLMVWLETLSQEHGVTVLRAGIEQAGRGSEVRAQLLLLGRSGA</sequence>
<evidence type="ECO:0000256" key="4">
    <source>
        <dbReference type="ARBA" id="ARBA00022475"/>
    </source>
</evidence>